<dbReference type="PANTHER" id="PTHR11239:SF14">
    <property type="entry name" value="DNA-DIRECTED RNA POLYMERASE I SUBUNIT RPA12"/>
    <property type="match status" value="1"/>
</dbReference>
<reference evidence="13 14" key="1">
    <citation type="submission" date="2015-07" db="EMBL/GenBank/DDBJ databases">
        <title>Emmonsia species relationships and genome sequence.</title>
        <authorList>
            <consortium name="The Broad Institute Genomics Platform"/>
            <person name="Cuomo C.A."/>
            <person name="Munoz J.F."/>
            <person name="Imamovic A."/>
            <person name="Priest M.E."/>
            <person name="Young S."/>
            <person name="Clay O.K."/>
            <person name="McEwen J.G."/>
        </authorList>
    </citation>
    <scope>NUCLEOTIDE SEQUENCE [LARGE SCALE GENOMIC DNA]</scope>
    <source>
        <strain evidence="13 14">UAMH 9510</strain>
    </source>
</reference>
<dbReference type="EMBL" id="LGRN01000644">
    <property type="protein sequence ID" value="OJD10973.1"/>
    <property type="molecule type" value="Genomic_DNA"/>
</dbReference>
<comment type="similarity">
    <text evidence="2">Belongs to the archaeal RpoM/eukaryotic RPA12/RPB9/RPC11 RNA polymerase family.</text>
</comment>
<evidence type="ECO:0000259" key="12">
    <source>
        <dbReference type="PROSITE" id="PS51133"/>
    </source>
</evidence>
<dbReference type="Proteomes" id="UP000182235">
    <property type="component" value="Unassembled WGS sequence"/>
</dbReference>
<dbReference type="InterPro" id="IPR012164">
    <property type="entry name" value="Rpa12/Rpb9/Rpc10/TFS"/>
</dbReference>
<dbReference type="PROSITE" id="PS01030">
    <property type="entry name" value="RNA_POL_M_15KD"/>
    <property type="match status" value="1"/>
</dbReference>
<keyword evidence="8" id="KW-0804">Transcription</keyword>
<evidence type="ECO:0000256" key="2">
    <source>
        <dbReference type="ARBA" id="ARBA00008925"/>
    </source>
</evidence>
<feature type="compositionally biased region" description="Basic and acidic residues" evidence="11">
    <location>
        <begin position="30"/>
        <end position="48"/>
    </location>
</feature>
<gene>
    <name evidence="13" type="ORF">AJ78_08157</name>
</gene>
<keyword evidence="9" id="KW-0539">Nucleus</keyword>
<organism evidence="13 14">
    <name type="scientific">Emergomyces pasteurianus Ep9510</name>
    <dbReference type="NCBI Taxonomy" id="1447872"/>
    <lineage>
        <taxon>Eukaryota</taxon>
        <taxon>Fungi</taxon>
        <taxon>Dikarya</taxon>
        <taxon>Ascomycota</taxon>
        <taxon>Pezizomycotina</taxon>
        <taxon>Eurotiomycetes</taxon>
        <taxon>Eurotiomycetidae</taxon>
        <taxon>Onygenales</taxon>
        <taxon>Ajellomycetaceae</taxon>
        <taxon>Emergomyces</taxon>
    </lineage>
</organism>
<dbReference type="GO" id="GO:0006363">
    <property type="term" value="P:termination of RNA polymerase I transcription"/>
    <property type="evidence" value="ECO:0007669"/>
    <property type="project" value="TreeGrafter"/>
</dbReference>
<evidence type="ECO:0000256" key="5">
    <source>
        <dbReference type="ARBA" id="ARBA00022723"/>
    </source>
</evidence>
<comment type="caution">
    <text evidence="13">The sequence shown here is derived from an EMBL/GenBank/DDBJ whole genome shotgun (WGS) entry which is preliminary data.</text>
</comment>
<dbReference type="PANTHER" id="PTHR11239">
    <property type="entry name" value="DNA-DIRECTED RNA POLYMERASE"/>
    <property type="match status" value="1"/>
</dbReference>
<dbReference type="SUPFAM" id="SSF57783">
    <property type="entry name" value="Zinc beta-ribbon"/>
    <property type="match status" value="1"/>
</dbReference>
<keyword evidence="5" id="KW-0479">Metal-binding</keyword>
<dbReference type="Gene3D" id="2.20.25.10">
    <property type="match status" value="1"/>
</dbReference>
<evidence type="ECO:0000256" key="9">
    <source>
        <dbReference type="ARBA" id="ARBA00023242"/>
    </source>
</evidence>
<dbReference type="GO" id="GO:0003676">
    <property type="term" value="F:nucleic acid binding"/>
    <property type="evidence" value="ECO:0007669"/>
    <property type="project" value="InterPro"/>
</dbReference>
<keyword evidence="14" id="KW-1185">Reference proteome</keyword>
<evidence type="ECO:0000313" key="14">
    <source>
        <dbReference type="Proteomes" id="UP000182235"/>
    </source>
</evidence>
<dbReference type="InterPro" id="IPR001222">
    <property type="entry name" value="Znf_TFIIS"/>
</dbReference>
<comment type="subcellular location">
    <subcellularLocation>
        <location evidence="1">Nucleus</location>
        <location evidence="1">Nucleolus</location>
    </subcellularLocation>
</comment>
<keyword evidence="7" id="KW-0862">Zinc</keyword>
<dbReference type="VEuPathDB" id="FungiDB:AJ78_08157"/>
<evidence type="ECO:0000256" key="4">
    <source>
        <dbReference type="ARBA" id="ARBA00022478"/>
    </source>
</evidence>
<keyword evidence="6 10" id="KW-0863">Zinc-finger</keyword>
<evidence type="ECO:0000256" key="8">
    <source>
        <dbReference type="ARBA" id="ARBA00023163"/>
    </source>
</evidence>
<name>A0A1J9Q739_9EURO</name>
<evidence type="ECO:0000256" key="10">
    <source>
        <dbReference type="PROSITE-ProRule" id="PRU00472"/>
    </source>
</evidence>
<evidence type="ECO:0000256" key="3">
    <source>
        <dbReference type="ARBA" id="ARBA00018784"/>
    </source>
</evidence>
<proteinExistence type="inferred from homology"/>
<protein>
    <recommendedName>
        <fullName evidence="3">DNA-directed RNA polymerase I subunit RPA12</fullName>
    </recommendedName>
</protein>
<dbReference type="InterPro" id="IPR034004">
    <property type="entry name" value="Zn_ribbon_RPA12_C"/>
</dbReference>
<dbReference type="OrthoDB" id="10056816at2759"/>
<feature type="domain" description="TFIIS-type" evidence="12">
    <location>
        <begin position="167"/>
        <end position="216"/>
    </location>
</feature>
<dbReference type="AlphaFoldDB" id="A0A1J9Q739"/>
<dbReference type="PROSITE" id="PS51133">
    <property type="entry name" value="ZF_TFIIS_2"/>
    <property type="match status" value="1"/>
</dbReference>
<accession>A0A1J9Q739</accession>
<dbReference type="GO" id="GO:0008270">
    <property type="term" value="F:zinc ion binding"/>
    <property type="evidence" value="ECO:0007669"/>
    <property type="project" value="UniProtKB-KW"/>
</dbReference>
<dbReference type="GO" id="GO:0005736">
    <property type="term" value="C:RNA polymerase I complex"/>
    <property type="evidence" value="ECO:0007669"/>
    <property type="project" value="TreeGrafter"/>
</dbReference>
<evidence type="ECO:0000256" key="6">
    <source>
        <dbReference type="ARBA" id="ARBA00022771"/>
    </source>
</evidence>
<evidence type="ECO:0000256" key="1">
    <source>
        <dbReference type="ARBA" id="ARBA00004604"/>
    </source>
</evidence>
<dbReference type="STRING" id="1447872.A0A1J9Q739"/>
<dbReference type="GO" id="GO:0003899">
    <property type="term" value="F:DNA-directed RNA polymerase activity"/>
    <property type="evidence" value="ECO:0007669"/>
    <property type="project" value="InterPro"/>
</dbReference>
<evidence type="ECO:0000256" key="7">
    <source>
        <dbReference type="ARBA" id="ARBA00022833"/>
    </source>
</evidence>
<keyword evidence="4" id="KW-0240">DNA-directed RNA polymerase</keyword>
<sequence length="270" mass="29650">MVASGQRNSLKILSFISRRHGDSLGPDGPGKGEAHGQADGVRPSRDGGRHRLGAYEIWTGGGPGCQARSLLLPELLSPKSNLSTLEGAYPARLPSMAPQFCHDCGSILDISAERTIPCDVCGKPNPNKLMDRPIISTSNNFPSKLRTKLRSHTRELTVKDRESNRRIQVDCQKCDSNEVTWSEMQLRSADEGSTIFYRCPKCGNSLVAAGPYHTMVDTHIGGLERANSRQALVQSKIGKFRCRYHAQKQKFFVTLNGFGPSKLNVSVLSR</sequence>
<dbReference type="CDD" id="cd10507">
    <property type="entry name" value="Zn-ribbon_RPA12"/>
    <property type="match status" value="1"/>
</dbReference>
<dbReference type="SMART" id="SM00440">
    <property type="entry name" value="ZnF_C2C2"/>
    <property type="match status" value="1"/>
</dbReference>
<evidence type="ECO:0000256" key="11">
    <source>
        <dbReference type="SAM" id="MobiDB-lite"/>
    </source>
</evidence>
<feature type="region of interest" description="Disordered" evidence="11">
    <location>
        <begin position="20"/>
        <end position="48"/>
    </location>
</feature>
<evidence type="ECO:0000313" key="13">
    <source>
        <dbReference type="EMBL" id="OJD10973.1"/>
    </source>
</evidence>
<dbReference type="InterPro" id="IPR019761">
    <property type="entry name" value="DNA-dir_RNA_pol-M_15_CS"/>
</dbReference>
<dbReference type="Pfam" id="PF01096">
    <property type="entry name" value="Zn_ribbon_TFIIS"/>
    <property type="match status" value="1"/>
</dbReference>